<evidence type="ECO:0000259" key="1">
    <source>
        <dbReference type="Pfam" id="PF04965"/>
    </source>
</evidence>
<accession>A0A345HCR8</accession>
<dbReference type="OrthoDB" id="9802846at2"/>
<protein>
    <submittedName>
        <fullName evidence="2">Phage tail protein</fullName>
    </submittedName>
</protein>
<reference evidence="2 3" key="1">
    <citation type="submission" date="2018-07" db="EMBL/GenBank/DDBJ databases">
        <title>Complete genome sequence of Flavobacterium arcticum type strain SM1502T.</title>
        <authorList>
            <person name="Li Y."/>
            <person name="Li D.-D."/>
        </authorList>
    </citation>
    <scope>NUCLEOTIDE SEQUENCE [LARGE SCALE GENOMIC DNA]</scope>
    <source>
        <strain evidence="2 3">SM1502</strain>
    </source>
</reference>
<dbReference type="EMBL" id="CP031188">
    <property type="protein sequence ID" value="AXG74378.1"/>
    <property type="molecule type" value="Genomic_DNA"/>
</dbReference>
<evidence type="ECO:0000313" key="3">
    <source>
        <dbReference type="Proteomes" id="UP000253951"/>
    </source>
</evidence>
<proteinExistence type="predicted"/>
<keyword evidence="3" id="KW-1185">Reference proteome</keyword>
<evidence type="ECO:0000313" key="2">
    <source>
        <dbReference type="EMBL" id="AXG74378.1"/>
    </source>
</evidence>
<gene>
    <name evidence="2" type="ORF">DVK85_09095</name>
</gene>
<name>A0A345HCR8_9FLAO</name>
<dbReference type="InterPro" id="IPR007048">
    <property type="entry name" value="IraD/Gp25-like"/>
</dbReference>
<dbReference type="Pfam" id="PF04965">
    <property type="entry name" value="GPW_gp25"/>
    <property type="match status" value="1"/>
</dbReference>
<sequence length="141" mass="16141">MGKQNDEIENHFLGVGWAFPVAFSAGNHKLELSWYENNVNDAINIILQTKLGERTMQPDFGSGMQQYFFRQMNATLKGQLEDAVKTALLEHEPRITVQSVTATYTDLLTGLVEIKVDYTYNQTNTRHNYVFPFYVKEGTNI</sequence>
<dbReference type="RefSeq" id="WP_114678136.1">
    <property type="nucleotide sequence ID" value="NZ_CP031188.1"/>
</dbReference>
<dbReference type="AlphaFoldDB" id="A0A345HCR8"/>
<dbReference type="Proteomes" id="UP000253951">
    <property type="component" value="Chromosome"/>
</dbReference>
<dbReference type="SUPFAM" id="SSF160719">
    <property type="entry name" value="gpW/gp25-like"/>
    <property type="match status" value="1"/>
</dbReference>
<dbReference type="KEGG" id="fat:DVK85_09095"/>
<feature type="domain" description="IraD/Gp25-like" evidence="1">
    <location>
        <begin position="36"/>
        <end position="124"/>
    </location>
</feature>
<organism evidence="2 3">
    <name type="scientific">Flavobacterium arcticum</name>
    <dbReference type="NCBI Taxonomy" id="1784713"/>
    <lineage>
        <taxon>Bacteria</taxon>
        <taxon>Pseudomonadati</taxon>
        <taxon>Bacteroidota</taxon>
        <taxon>Flavobacteriia</taxon>
        <taxon>Flavobacteriales</taxon>
        <taxon>Flavobacteriaceae</taxon>
        <taxon>Flavobacterium</taxon>
    </lineage>
</organism>
<dbReference type="Gene3D" id="3.10.450.40">
    <property type="match status" value="1"/>
</dbReference>